<dbReference type="InterPro" id="IPR001196">
    <property type="entry name" value="Ribosomal_uL15_CS"/>
</dbReference>
<comment type="caution">
    <text evidence="6">The sequence shown here is derived from an EMBL/GenBank/DDBJ whole genome shotgun (WGS) entry which is preliminary data.</text>
</comment>
<dbReference type="GO" id="GO:0003735">
    <property type="term" value="F:structural constituent of ribosome"/>
    <property type="evidence" value="ECO:0007669"/>
    <property type="project" value="InterPro"/>
</dbReference>
<dbReference type="Pfam" id="PF00828">
    <property type="entry name" value="Ribosomal_L27A"/>
    <property type="match status" value="1"/>
</dbReference>
<reference evidence="6" key="1">
    <citation type="journal article" date="2013" name="PLoS ONE">
        <title>Enrichment and Genome Sequence of the Group I.1a Ammonia-Oxidizing Archaeon ?Ca. Nitrosotenuis uzonensis? Representing a Clade Globally.</title>
        <authorList>
            <person name="Lebedeva E.V."/>
            <person name="Hatzenpichler R."/>
            <person name="Pelletier E."/>
            <person name="Schuster N."/>
            <person name="Hauzmayer S."/>
            <person name="Bulaev A."/>
            <person name="Grigor'eva N.V."/>
            <person name="Galushko A."/>
            <person name="Schmid M."/>
            <person name="Palatinszky M."/>
            <person name="Le Paslier D."/>
            <person name="Daims H."/>
            <person name="Wagner M."/>
        </authorList>
    </citation>
    <scope>NUCLEOTIDE SEQUENCE [LARGE SCALE GENOMIC DNA]</scope>
    <source>
        <strain evidence="6">N4</strain>
    </source>
</reference>
<dbReference type="InterPro" id="IPR021131">
    <property type="entry name" value="Ribosomal_uL15/eL18"/>
</dbReference>
<keyword evidence="1 3" id="KW-0689">Ribosomal protein</keyword>
<name>V6ARI8_9ARCH</name>
<dbReference type="PROSITE" id="PS00475">
    <property type="entry name" value="RIBOSOMAL_L15"/>
    <property type="match status" value="1"/>
</dbReference>
<feature type="domain" description="Large ribosomal subunit protein uL15/eL18" evidence="4">
    <location>
        <begin position="27"/>
        <end position="95"/>
    </location>
</feature>
<dbReference type="NCBIfam" id="NF003079">
    <property type="entry name" value="PRK04005.1"/>
    <property type="match status" value="1"/>
</dbReference>
<sequence length="115" mass="12450">MTNQLVIRTVKDLKLASTKNKAPIWSKLAEMLQKPTIARRVVNVGRLGSVTKENDVVIVPGKVLGTGNISHKITLYCFSISTAAARKIQSSGGRIINHNDIISKFPTGKGVRIIG</sequence>
<proteinExistence type="inferred from homology"/>
<keyword evidence="7" id="KW-1185">Reference proteome</keyword>
<evidence type="ECO:0000256" key="1">
    <source>
        <dbReference type="ARBA" id="ARBA00022980"/>
    </source>
</evidence>
<gene>
    <name evidence="6" type="primary">rpl18e</name>
    <name evidence="6" type="ORF">NITUZ_140342</name>
    <name evidence="5" type="ORF">NUZ5A_10040</name>
</gene>
<dbReference type="RefSeq" id="WP_048194781.1">
    <property type="nucleotide sequence ID" value="NZ_CAJNAQ010000001.1"/>
</dbReference>
<dbReference type="GO" id="GO:0005840">
    <property type="term" value="C:ribosome"/>
    <property type="evidence" value="ECO:0007669"/>
    <property type="project" value="UniProtKB-KW"/>
</dbReference>
<organism evidence="6 7">
    <name type="scientific">Candidatus Nitrosotenuis uzonensis</name>
    <dbReference type="NCBI Taxonomy" id="1407055"/>
    <lineage>
        <taxon>Archaea</taxon>
        <taxon>Nitrososphaerota</taxon>
        <taxon>Candidatus Nitrosotenuis</taxon>
    </lineage>
</organism>
<evidence type="ECO:0000259" key="4">
    <source>
        <dbReference type="Pfam" id="PF00828"/>
    </source>
</evidence>
<keyword evidence="2 3" id="KW-0687">Ribonucleoprotein</keyword>
<evidence type="ECO:0000313" key="5">
    <source>
        <dbReference type="EMBL" id="CAE6484568.1"/>
    </source>
</evidence>
<dbReference type="AlphaFoldDB" id="V6ARI8"/>
<dbReference type="SUPFAM" id="SSF52080">
    <property type="entry name" value="Ribosomal proteins L15p and L18e"/>
    <property type="match status" value="1"/>
</dbReference>
<accession>V6ARI8</accession>
<dbReference type="EMBL" id="CAJNAQ010000001">
    <property type="protein sequence ID" value="CAE6484568.1"/>
    <property type="molecule type" value="Genomic_DNA"/>
</dbReference>
<dbReference type="Proteomes" id="UP000018159">
    <property type="component" value="Unassembled WGS sequence"/>
</dbReference>
<dbReference type="Gene3D" id="3.100.10.10">
    <property type="match status" value="1"/>
</dbReference>
<dbReference type="InterPro" id="IPR036227">
    <property type="entry name" value="Ribosomal_uL15/eL18_sf"/>
</dbReference>
<reference evidence="5" key="3">
    <citation type="submission" date="2021-02" db="EMBL/GenBank/DDBJ databases">
        <authorList>
            <person name="Han P."/>
        </authorList>
    </citation>
    <scope>NUCLEOTIDE SEQUENCE</scope>
    <source>
        <strain evidence="5">Candidatus Nitrosotenuis uzonensis 5A</strain>
    </source>
</reference>
<comment type="similarity">
    <text evidence="3">Belongs to the universal ribosomal protein uL15 family.</text>
</comment>
<protein>
    <submittedName>
        <fullName evidence="6">50S ribosomal protein L18e</fullName>
    </submittedName>
</protein>
<dbReference type="GO" id="GO:1990904">
    <property type="term" value="C:ribonucleoprotein complex"/>
    <property type="evidence" value="ECO:0007669"/>
    <property type="project" value="UniProtKB-KW"/>
</dbReference>
<evidence type="ECO:0000256" key="3">
    <source>
        <dbReference type="RuleBase" id="RU003888"/>
    </source>
</evidence>
<dbReference type="STRING" id="1407055.NITUZ_140342"/>
<evidence type="ECO:0000313" key="7">
    <source>
        <dbReference type="Proteomes" id="UP000018159"/>
    </source>
</evidence>
<dbReference type="OrthoDB" id="11309at2157"/>
<evidence type="ECO:0000256" key="2">
    <source>
        <dbReference type="ARBA" id="ARBA00023274"/>
    </source>
</evidence>
<dbReference type="EMBL" id="CBTY010000006">
    <property type="protein sequence ID" value="CDI05267.1"/>
    <property type="molecule type" value="Genomic_DNA"/>
</dbReference>
<dbReference type="Proteomes" id="UP000655759">
    <property type="component" value="Unassembled WGS sequence"/>
</dbReference>
<evidence type="ECO:0000313" key="6">
    <source>
        <dbReference type="EMBL" id="CDI05267.1"/>
    </source>
</evidence>
<reference evidence="6" key="2">
    <citation type="submission" date="2013-10" db="EMBL/GenBank/DDBJ databases">
        <authorList>
            <person name="Regsiter A."/>
        </authorList>
    </citation>
    <scope>NUCLEOTIDE SEQUENCE</scope>
    <source>
        <strain evidence="6">N4</strain>
    </source>
</reference>
<dbReference type="GO" id="GO:0006412">
    <property type="term" value="P:translation"/>
    <property type="evidence" value="ECO:0007669"/>
    <property type="project" value="InterPro"/>
</dbReference>